<dbReference type="EMBL" id="CASHTH010002427">
    <property type="protein sequence ID" value="CAI8029672.1"/>
    <property type="molecule type" value="Genomic_DNA"/>
</dbReference>
<gene>
    <name evidence="1" type="ORF">GBAR_LOCUS16834</name>
</gene>
<feature type="non-terminal residue" evidence="1">
    <location>
        <position position="1"/>
    </location>
</feature>
<comment type="caution">
    <text evidence="1">The sequence shown here is derived from an EMBL/GenBank/DDBJ whole genome shotgun (WGS) entry which is preliminary data.</text>
</comment>
<protein>
    <submittedName>
        <fullName evidence="1">Uncharacterized protein</fullName>
    </submittedName>
</protein>
<evidence type="ECO:0000313" key="2">
    <source>
        <dbReference type="Proteomes" id="UP001174909"/>
    </source>
</evidence>
<dbReference type="Proteomes" id="UP001174909">
    <property type="component" value="Unassembled WGS sequence"/>
</dbReference>
<sequence>MLYVYLRPHMKAARPSPSESFSDSELECAGLSSISSSSFPASPLPASAFSGFSSMISRLYVLH</sequence>
<proteinExistence type="predicted"/>
<organism evidence="1 2">
    <name type="scientific">Geodia barretti</name>
    <name type="common">Barrett's horny sponge</name>
    <dbReference type="NCBI Taxonomy" id="519541"/>
    <lineage>
        <taxon>Eukaryota</taxon>
        <taxon>Metazoa</taxon>
        <taxon>Porifera</taxon>
        <taxon>Demospongiae</taxon>
        <taxon>Heteroscleromorpha</taxon>
        <taxon>Tetractinellida</taxon>
        <taxon>Astrophorina</taxon>
        <taxon>Geodiidae</taxon>
        <taxon>Geodia</taxon>
    </lineage>
</organism>
<accession>A0AA35SIN5</accession>
<keyword evidence="2" id="KW-1185">Reference proteome</keyword>
<evidence type="ECO:0000313" key="1">
    <source>
        <dbReference type="EMBL" id="CAI8029672.1"/>
    </source>
</evidence>
<dbReference type="AlphaFoldDB" id="A0AA35SIN5"/>
<name>A0AA35SIN5_GEOBA</name>
<reference evidence="1" key="1">
    <citation type="submission" date="2023-03" db="EMBL/GenBank/DDBJ databases">
        <authorList>
            <person name="Steffen K."/>
            <person name="Cardenas P."/>
        </authorList>
    </citation>
    <scope>NUCLEOTIDE SEQUENCE</scope>
</reference>